<name>A0A0A9FTI6_ARUDO</name>
<proteinExistence type="predicted"/>
<reference evidence="1" key="2">
    <citation type="journal article" date="2015" name="Data Brief">
        <title>Shoot transcriptome of the giant reed, Arundo donax.</title>
        <authorList>
            <person name="Barrero R.A."/>
            <person name="Guerrero F.D."/>
            <person name="Moolhuijzen P."/>
            <person name="Goolsby J.A."/>
            <person name="Tidwell J."/>
            <person name="Bellgard S.E."/>
            <person name="Bellgard M.I."/>
        </authorList>
    </citation>
    <scope>NUCLEOTIDE SEQUENCE</scope>
    <source>
        <tissue evidence="1">Shoot tissue taken approximately 20 cm above the soil surface</tissue>
    </source>
</reference>
<evidence type="ECO:0000313" key="1">
    <source>
        <dbReference type="EMBL" id="JAE14559.1"/>
    </source>
</evidence>
<dbReference type="EMBL" id="GBRH01183337">
    <property type="protein sequence ID" value="JAE14559.1"/>
    <property type="molecule type" value="Transcribed_RNA"/>
</dbReference>
<accession>A0A0A9FTI6</accession>
<organism evidence="1">
    <name type="scientific">Arundo donax</name>
    <name type="common">Giant reed</name>
    <name type="synonym">Donax arundinaceus</name>
    <dbReference type="NCBI Taxonomy" id="35708"/>
    <lineage>
        <taxon>Eukaryota</taxon>
        <taxon>Viridiplantae</taxon>
        <taxon>Streptophyta</taxon>
        <taxon>Embryophyta</taxon>
        <taxon>Tracheophyta</taxon>
        <taxon>Spermatophyta</taxon>
        <taxon>Magnoliopsida</taxon>
        <taxon>Liliopsida</taxon>
        <taxon>Poales</taxon>
        <taxon>Poaceae</taxon>
        <taxon>PACMAD clade</taxon>
        <taxon>Arundinoideae</taxon>
        <taxon>Arundineae</taxon>
        <taxon>Arundo</taxon>
    </lineage>
</organism>
<sequence length="18" mass="1995">MLISLILKCHSCNSILCC</sequence>
<protein>
    <submittedName>
        <fullName evidence="1">Uncharacterized protein</fullName>
    </submittedName>
</protein>
<dbReference type="AlphaFoldDB" id="A0A0A9FTI6"/>
<reference evidence="1" key="1">
    <citation type="submission" date="2014-09" db="EMBL/GenBank/DDBJ databases">
        <authorList>
            <person name="Magalhaes I.L.F."/>
            <person name="Oliveira U."/>
            <person name="Santos F.R."/>
            <person name="Vidigal T.H.D.A."/>
            <person name="Brescovit A.D."/>
            <person name="Santos A.J."/>
        </authorList>
    </citation>
    <scope>NUCLEOTIDE SEQUENCE</scope>
    <source>
        <tissue evidence="1">Shoot tissue taken approximately 20 cm above the soil surface</tissue>
    </source>
</reference>